<dbReference type="SMART" id="SM00530">
    <property type="entry name" value="HTH_XRE"/>
    <property type="match status" value="1"/>
</dbReference>
<feature type="domain" description="HTH cro/C1-type" evidence="1">
    <location>
        <begin position="18"/>
        <end position="74"/>
    </location>
</feature>
<protein>
    <submittedName>
        <fullName evidence="2">Helix-turn-helix transcriptional regulator</fullName>
    </submittedName>
</protein>
<dbReference type="Pfam" id="PF13443">
    <property type="entry name" value="HTH_26"/>
    <property type="match status" value="1"/>
</dbReference>
<proteinExistence type="predicted"/>
<dbReference type="CDD" id="cd00093">
    <property type="entry name" value="HTH_XRE"/>
    <property type="match status" value="1"/>
</dbReference>
<evidence type="ECO:0000313" key="2">
    <source>
        <dbReference type="EMBL" id="MEC3876027.1"/>
    </source>
</evidence>
<dbReference type="PROSITE" id="PS50943">
    <property type="entry name" value="HTH_CROC1"/>
    <property type="match status" value="1"/>
</dbReference>
<comment type="caution">
    <text evidence="2">The sequence shown here is derived from an EMBL/GenBank/DDBJ whole genome shotgun (WGS) entry which is preliminary data.</text>
</comment>
<reference evidence="2 3" key="1">
    <citation type="submission" date="2024-01" db="EMBL/GenBank/DDBJ databases">
        <title>Chryseobacterium sp. T9W2-O.</title>
        <authorList>
            <person name="Maltman C."/>
        </authorList>
    </citation>
    <scope>NUCLEOTIDE SEQUENCE [LARGE SCALE GENOMIC DNA]</scope>
    <source>
        <strain evidence="2 3">T9W2-O</strain>
    </source>
</reference>
<organism evidence="2 3">
    <name type="scientific">Chryseobacterium salviniae</name>
    <dbReference type="NCBI Taxonomy" id="3101750"/>
    <lineage>
        <taxon>Bacteria</taxon>
        <taxon>Pseudomonadati</taxon>
        <taxon>Bacteroidota</taxon>
        <taxon>Flavobacteriia</taxon>
        <taxon>Flavobacteriales</taxon>
        <taxon>Weeksellaceae</taxon>
        <taxon>Chryseobacterium group</taxon>
        <taxon>Chryseobacterium</taxon>
    </lineage>
</organism>
<sequence>MEENSLLEPIEQYVIDIVRKMRLEKKISQKELAYSLDLSIGFIGDVESYKSRAKYNLSHINRLAEIFECSPKDFLPEQYLENKAEQK</sequence>
<keyword evidence="3" id="KW-1185">Reference proteome</keyword>
<dbReference type="EMBL" id="JAYLAA010000037">
    <property type="protein sequence ID" value="MEC3876027.1"/>
    <property type="molecule type" value="Genomic_DNA"/>
</dbReference>
<dbReference type="InterPro" id="IPR001387">
    <property type="entry name" value="Cro/C1-type_HTH"/>
</dbReference>
<dbReference type="Proteomes" id="UP001348397">
    <property type="component" value="Unassembled WGS sequence"/>
</dbReference>
<dbReference type="Gene3D" id="1.10.260.40">
    <property type="entry name" value="lambda repressor-like DNA-binding domains"/>
    <property type="match status" value="1"/>
</dbReference>
<dbReference type="InterPro" id="IPR010982">
    <property type="entry name" value="Lambda_DNA-bd_dom_sf"/>
</dbReference>
<name>A0ABU6HU78_9FLAO</name>
<evidence type="ECO:0000259" key="1">
    <source>
        <dbReference type="PROSITE" id="PS50943"/>
    </source>
</evidence>
<dbReference type="RefSeq" id="WP_326320821.1">
    <property type="nucleotide sequence ID" value="NZ_JAYLAA010000037.1"/>
</dbReference>
<gene>
    <name evidence="2" type="ORF">SOP96_09920</name>
</gene>
<evidence type="ECO:0000313" key="3">
    <source>
        <dbReference type="Proteomes" id="UP001348397"/>
    </source>
</evidence>
<accession>A0ABU6HU78</accession>
<dbReference type="SUPFAM" id="SSF47413">
    <property type="entry name" value="lambda repressor-like DNA-binding domains"/>
    <property type="match status" value="1"/>
</dbReference>